<dbReference type="GO" id="GO:0003955">
    <property type="term" value="F:NAD(P)H dehydrogenase (quinone) activity"/>
    <property type="evidence" value="ECO:0007669"/>
    <property type="project" value="TreeGrafter"/>
</dbReference>
<keyword evidence="1" id="KW-0560">Oxidoreductase</keyword>
<dbReference type="InterPro" id="IPR029039">
    <property type="entry name" value="Flavoprotein-like_sf"/>
</dbReference>
<dbReference type="Proteomes" id="UP000239273">
    <property type="component" value="Unassembled WGS sequence"/>
</dbReference>
<dbReference type="EMBL" id="BSOU01000002">
    <property type="protein sequence ID" value="GLR73776.1"/>
    <property type="molecule type" value="Genomic_DNA"/>
</dbReference>
<dbReference type="InterPro" id="IPR046980">
    <property type="entry name" value="KefG/KefF"/>
</dbReference>
<dbReference type="PANTHER" id="PTHR47307">
    <property type="entry name" value="GLUTATHIONE-REGULATED POTASSIUM-EFFLUX SYSTEM ANCILLARY PROTEIN KEFG"/>
    <property type="match status" value="1"/>
</dbReference>
<reference evidence="3" key="4">
    <citation type="submission" date="2023-01" db="EMBL/GenBank/DDBJ databases">
        <title>Draft genome sequence of Aliivibrio sifiae strain NBRC 105001.</title>
        <authorList>
            <person name="Sun Q."/>
            <person name="Mori K."/>
        </authorList>
    </citation>
    <scope>NUCLEOTIDE SEQUENCE</scope>
    <source>
        <strain evidence="3">NBRC 105001</strain>
    </source>
</reference>
<evidence type="ECO:0000256" key="1">
    <source>
        <dbReference type="ARBA" id="ARBA00023002"/>
    </source>
</evidence>
<reference evidence="3" key="1">
    <citation type="journal article" date="2014" name="Int. J. Syst. Evol. Microbiol.">
        <title>Complete genome of a new Firmicutes species belonging to the dominant human colonic microbiota ('Ruminococcus bicirculans') reveals two chromosomes and a selective capacity to utilize plant glucans.</title>
        <authorList>
            <consortium name="NISC Comparative Sequencing Program"/>
            <person name="Wegmann U."/>
            <person name="Louis P."/>
            <person name="Goesmann A."/>
            <person name="Henrissat B."/>
            <person name="Duncan S.H."/>
            <person name="Flint H.J."/>
        </authorList>
    </citation>
    <scope>NUCLEOTIDE SEQUENCE</scope>
    <source>
        <strain evidence="3">NBRC 105001</strain>
    </source>
</reference>
<comment type="caution">
    <text evidence="4">The sequence shown here is derived from an EMBL/GenBank/DDBJ whole genome shotgun (WGS) entry which is preliminary data.</text>
</comment>
<evidence type="ECO:0000259" key="2">
    <source>
        <dbReference type="Pfam" id="PF02525"/>
    </source>
</evidence>
<protein>
    <submittedName>
        <fullName evidence="4">Potassium transporter KefG</fullName>
    </submittedName>
</protein>
<dbReference type="GO" id="GO:0010181">
    <property type="term" value="F:FMN binding"/>
    <property type="evidence" value="ECO:0007669"/>
    <property type="project" value="TreeGrafter"/>
</dbReference>
<evidence type="ECO:0000313" key="6">
    <source>
        <dbReference type="Proteomes" id="UP001156660"/>
    </source>
</evidence>
<reference evidence="4 5" key="2">
    <citation type="submission" date="2016-12" db="EMBL/GenBank/DDBJ databases">
        <title>Diversity of luminous bacteria.</title>
        <authorList>
            <person name="Yoshizawa S."/>
            <person name="Kogure K."/>
        </authorList>
    </citation>
    <scope>NUCLEOTIDE SEQUENCE [LARGE SCALE GENOMIC DNA]</scope>
    <source>
        <strain evidence="4 5">NBRC 105001</strain>
    </source>
</reference>
<name>A0A2S7X6X2_9GAMM</name>
<dbReference type="OrthoDB" id="9798454at2"/>
<dbReference type="GO" id="GO:0009055">
    <property type="term" value="F:electron transfer activity"/>
    <property type="evidence" value="ECO:0007669"/>
    <property type="project" value="TreeGrafter"/>
</dbReference>
<organism evidence="4 5">
    <name type="scientific">Aliivibrio sifiae</name>
    <dbReference type="NCBI Taxonomy" id="566293"/>
    <lineage>
        <taxon>Bacteria</taxon>
        <taxon>Pseudomonadati</taxon>
        <taxon>Pseudomonadota</taxon>
        <taxon>Gammaproteobacteria</taxon>
        <taxon>Vibrionales</taxon>
        <taxon>Vibrionaceae</taxon>
        <taxon>Aliivibrio</taxon>
    </lineage>
</organism>
<dbReference type="SUPFAM" id="SSF52218">
    <property type="entry name" value="Flavoproteins"/>
    <property type="match status" value="1"/>
</dbReference>
<proteinExistence type="predicted"/>
<evidence type="ECO:0000313" key="5">
    <source>
        <dbReference type="Proteomes" id="UP000239273"/>
    </source>
</evidence>
<evidence type="ECO:0000313" key="4">
    <source>
        <dbReference type="EMBL" id="PQJ87090.1"/>
    </source>
</evidence>
<dbReference type="AlphaFoldDB" id="A0A2S7X6X2"/>
<dbReference type="Proteomes" id="UP001156660">
    <property type="component" value="Unassembled WGS sequence"/>
</dbReference>
<reference evidence="6" key="3">
    <citation type="journal article" date="2019" name="Int. J. Syst. Evol. Microbiol.">
        <title>The Global Catalogue of Microorganisms (GCM) 10K type strain sequencing project: providing services to taxonomists for standard genome sequencing and annotation.</title>
        <authorList>
            <consortium name="The Broad Institute Genomics Platform"/>
            <consortium name="The Broad Institute Genome Sequencing Center for Infectious Disease"/>
            <person name="Wu L."/>
            <person name="Ma J."/>
        </authorList>
    </citation>
    <scope>NUCLEOTIDE SEQUENCE [LARGE SCALE GENOMIC DNA]</scope>
    <source>
        <strain evidence="6">NBRC 105001</strain>
    </source>
</reference>
<keyword evidence="6" id="KW-1185">Reference proteome</keyword>
<sequence length="208" mass="24026">MTKQPKKVLILFAHPSQHRSEVNVSLLKAAKKIEHVTVVDLYHDYPKFNIDIDKEQQLLLTHDVVIFQFPLYWYSTPAILKEWQDMVLEYGFAYGTEGKALQDKTFLCAITAGGKEEAYQTNGYNQFTIRELLHPLEQMASLTNMEYIAPLVLFGARTALEDDRIERHTDRFINLLSALIEDRVDIEIAKALPKLNHSFDKFIKEPVS</sequence>
<gene>
    <name evidence="4" type="ORF">BTO23_13235</name>
    <name evidence="3" type="ORF">GCM10007855_06500</name>
</gene>
<dbReference type="PANTHER" id="PTHR47307:SF1">
    <property type="entry name" value="GLUTATHIONE-REGULATED POTASSIUM-EFFLUX SYSTEM ANCILLARY PROTEIN KEFG"/>
    <property type="match status" value="1"/>
</dbReference>
<dbReference type="Pfam" id="PF02525">
    <property type="entry name" value="Flavodoxin_2"/>
    <property type="match status" value="1"/>
</dbReference>
<dbReference type="EMBL" id="MSCP01000002">
    <property type="protein sequence ID" value="PQJ87090.1"/>
    <property type="molecule type" value="Genomic_DNA"/>
</dbReference>
<accession>A0A2S7X6X2</accession>
<evidence type="ECO:0000313" key="3">
    <source>
        <dbReference type="EMBL" id="GLR73776.1"/>
    </source>
</evidence>
<dbReference type="Gene3D" id="3.40.50.360">
    <property type="match status" value="1"/>
</dbReference>
<dbReference type="RefSeq" id="WP_060992220.1">
    <property type="nucleotide sequence ID" value="NZ_BSOU01000002.1"/>
</dbReference>
<dbReference type="InterPro" id="IPR003680">
    <property type="entry name" value="Flavodoxin_fold"/>
</dbReference>
<feature type="domain" description="Flavodoxin-like fold" evidence="2">
    <location>
        <begin position="6"/>
        <end position="173"/>
    </location>
</feature>